<feature type="region of interest" description="Disordered" evidence="2">
    <location>
        <begin position="1"/>
        <end position="71"/>
    </location>
</feature>
<proteinExistence type="predicted"/>
<feature type="repeat" description="TPR" evidence="1">
    <location>
        <begin position="200"/>
        <end position="233"/>
    </location>
</feature>
<sequence length="1099" mass="124180">MAYPEFIQGSSGLACVPLFGDKEDSSDSSEGSESASEYTSDDEVEEEEDEGEDEHRDLEIEGENTEKEIEGDFDRLVKDIRERNDSSLSRDWDISIADQEETFKNDLRAAAGIGRRRKKAAGRAAGPVLSQQVRALIGEGNQAFVDNDIPETIRVMQEVIRIEPRAAAPWTVLAQCYEDMKQPDRALQLRIMAAHLRHDAEEWDVLAQQSKEHGHYQQALYCYRKVYSLDPSNVDALWDRAVLAKEIGDLKTAGQSFMAILKRVPHDLTVLEELRPILIEMGDLNTCTELFQAAFTHYQARFPTGEGPLSTPGAPASAENVPGGGFSLMSIFVLADLYNTLGEYEKAVHVIRGGCRWLQGRGDQKYWDRCEDDREYDLEDQPRQAANPNGNDGESSGTTVQSGYFSLDVNARHRLAIARIKMGEVEEGIRHANVILTEDPLDYSPLFVELADAYFEREMYAQARPIYEVLGSDPNTAACLRALDELKEAAEIYEQVRNADPSDNDVKMKLAEIYEMLGETRWALDLVYQVIESRKRRRGKQAGGSSATTEATPAPASNSLFFEERSGTSGAKTKVKDHSRLTPAQLRELEAEKEKEVIKGYQRLTEIWDKMIQEREAAAARRTRPDVGPDGRLNWIMLDEADEEEGPFEKEWMAETEKLVETFRETRNLFTASRNSFRGMFPKAKSNKKRPQKDQEAAEDRMASRLQLDLENETSKKGPRLEGVTEFRGVSFTDWMKVFMQYCFILTKRRQYELADEILRHILMSNAYLSTEYQVTIRLTIISCAILSKNFSIVVEQCRKLISTNQFNNEMYRLLMASLSSGLRPTDSFITSTLQKFLFREMKLSDAVINNPDSVRWNPVGKRWAPVAGSKKGEEVDEDEDEENPNTSTSNGKTPLPMKTNPLVIAIYGQMCVAAKSYQSAIFYLLHAYDYLPQDPMICLCLAIASIGRAMQRQSDNRHHLIAQGLAFLSQYRTLRKSDPKHLSEVEFNFGRAFQQLGLNSLAVKHYERVLRLTEEQQEAPNLAREAAYNLSLIYITTGAAPLAQALYRRWLSLLYNANISDPTHLVVLIEHVGIDKLLVANALGSDLDEAIVVNLPVA</sequence>
<feature type="compositionally biased region" description="Low complexity" evidence="2">
    <location>
        <begin position="28"/>
        <end position="38"/>
    </location>
</feature>
<feature type="compositionally biased region" description="Basic and acidic residues" evidence="2">
    <location>
        <begin position="53"/>
        <end position="71"/>
    </location>
</feature>
<dbReference type="EMBL" id="JAYKXP010000022">
    <property type="protein sequence ID" value="KAK7046123.1"/>
    <property type="molecule type" value="Genomic_DNA"/>
</dbReference>
<organism evidence="3 4">
    <name type="scientific">Paramarasmius palmivorus</name>
    <dbReference type="NCBI Taxonomy" id="297713"/>
    <lineage>
        <taxon>Eukaryota</taxon>
        <taxon>Fungi</taxon>
        <taxon>Dikarya</taxon>
        <taxon>Basidiomycota</taxon>
        <taxon>Agaricomycotina</taxon>
        <taxon>Agaricomycetes</taxon>
        <taxon>Agaricomycetidae</taxon>
        <taxon>Agaricales</taxon>
        <taxon>Marasmiineae</taxon>
        <taxon>Marasmiaceae</taxon>
        <taxon>Paramarasmius</taxon>
    </lineage>
</organism>
<dbReference type="Gene3D" id="1.25.40.10">
    <property type="entry name" value="Tetratricopeptide repeat domain"/>
    <property type="match status" value="3"/>
</dbReference>
<dbReference type="SUPFAM" id="SSF48452">
    <property type="entry name" value="TPR-like"/>
    <property type="match status" value="3"/>
</dbReference>
<protein>
    <submittedName>
        <fullName evidence="3">Transcription factor TFIIIC subunit tfc4</fullName>
    </submittedName>
</protein>
<feature type="region of interest" description="Disordered" evidence="2">
    <location>
        <begin position="679"/>
        <end position="709"/>
    </location>
</feature>
<feature type="compositionally biased region" description="Low complexity" evidence="2">
    <location>
        <begin position="543"/>
        <end position="557"/>
    </location>
</feature>
<gene>
    <name evidence="3" type="primary">TFC4</name>
    <name evidence="3" type="ORF">VNI00_007126</name>
</gene>
<evidence type="ECO:0000256" key="1">
    <source>
        <dbReference type="PROSITE-ProRule" id="PRU00339"/>
    </source>
</evidence>
<dbReference type="PANTHER" id="PTHR23082:SF0">
    <property type="entry name" value="GENERAL TRANSCRIPTION FACTOR 3C POLYPEPTIDE 3"/>
    <property type="match status" value="1"/>
</dbReference>
<accession>A0AAW0D331</accession>
<feature type="compositionally biased region" description="Acidic residues" evidence="2">
    <location>
        <begin position="39"/>
        <end position="52"/>
    </location>
</feature>
<dbReference type="PROSITE" id="PS50005">
    <property type="entry name" value="TPR"/>
    <property type="match status" value="2"/>
</dbReference>
<evidence type="ECO:0000256" key="2">
    <source>
        <dbReference type="SAM" id="MobiDB-lite"/>
    </source>
</evidence>
<dbReference type="GO" id="GO:0006383">
    <property type="term" value="P:transcription by RNA polymerase III"/>
    <property type="evidence" value="ECO:0007669"/>
    <property type="project" value="InterPro"/>
</dbReference>
<keyword evidence="4" id="KW-1185">Reference proteome</keyword>
<name>A0AAW0D331_9AGAR</name>
<feature type="repeat" description="TPR" evidence="1">
    <location>
        <begin position="984"/>
        <end position="1017"/>
    </location>
</feature>
<dbReference type="InterPro" id="IPR019734">
    <property type="entry name" value="TPR_rpt"/>
</dbReference>
<keyword evidence="1" id="KW-0802">TPR repeat</keyword>
<feature type="compositionally biased region" description="Basic and acidic residues" evidence="2">
    <location>
        <begin position="692"/>
        <end position="703"/>
    </location>
</feature>
<feature type="compositionally biased region" description="Polar residues" evidence="2">
    <location>
        <begin position="384"/>
        <end position="400"/>
    </location>
</feature>
<dbReference type="InterPro" id="IPR039340">
    <property type="entry name" value="Tfc4/TFIIIC-102/Sfc4"/>
</dbReference>
<dbReference type="PANTHER" id="PTHR23082">
    <property type="entry name" value="TRANSCRIPTION INITIATION FACTOR IIIC TFIIIC , POLYPEPTIDE 3-RELATED"/>
    <property type="match status" value="1"/>
</dbReference>
<reference evidence="3 4" key="1">
    <citation type="submission" date="2024-01" db="EMBL/GenBank/DDBJ databases">
        <title>A draft genome for a cacao thread blight-causing isolate of Paramarasmius palmivorus.</title>
        <authorList>
            <person name="Baruah I.K."/>
            <person name="Bukari Y."/>
            <person name="Amoako-Attah I."/>
            <person name="Meinhardt L.W."/>
            <person name="Bailey B.A."/>
            <person name="Cohen S.P."/>
        </authorList>
    </citation>
    <scope>NUCLEOTIDE SEQUENCE [LARGE SCALE GENOMIC DNA]</scope>
    <source>
        <strain evidence="3 4">GH-12</strain>
    </source>
</reference>
<evidence type="ECO:0000313" key="4">
    <source>
        <dbReference type="Proteomes" id="UP001383192"/>
    </source>
</evidence>
<feature type="compositionally biased region" description="Acidic residues" evidence="2">
    <location>
        <begin position="875"/>
        <end position="884"/>
    </location>
</feature>
<dbReference type="InterPro" id="IPR011990">
    <property type="entry name" value="TPR-like_helical_dom_sf"/>
</dbReference>
<evidence type="ECO:0000313" key="3">
    <source>
        <dbReference type="EMBL" id="KAK7046123.1"/>
    </source>
</evidence>
<dbReference type="Pfam" id="PF13432">
    <property type="entry name" value="TPR_16"/>
    <property type="match status" value="1"/>
</dbReference>
<comment type="caution">
    <text evidence="3">The sequence shown here is derived from an EMBL/GenBank/DDBJ whole genome shotgun (WGS) entry which is preliminary data.</text>
</comment>
<dbReference type="GO" id="GO:0000127">
    <property type="term" value="C:transcription factor TFIIIC complex"/>
    <property type="evidence" value="ECO:0007669"/>
    <property type="project" value="TreeGrafter"/>
</dbReference>
<feature type="region of interest" description="Disordered" evidence="2">
    <location>
        <begin position="538"/>
        <end position="557"/>
    </location>
</feature>
<dbReference type="SMART" id="SM00028">
    <property type="entry name" value="TPR"/>
    <property type="match status" value="6"/>
</dbReference>
<dbReference type="AlphaFoldDB" id="A0AAW0D331"/>
<dbReference type="Proteomes" id="UP001383192">
    <property type="component" value="Unassembled WGS sequence"/>
</dbReference>
<feature type="region of interest" description="Disordered" evidence="2">
    <location>
        <begin position="868"/>
        <end position="895"/>
    </location>
</feature>
<feature type="region of interest" description="Disordered" evidence="2">
    <location>
        <begin position="378"/>
        <end position="400"/>
    </location>
</feature>